<keyword evidence="2" id="KW-1185">Reference proteome</keyword>
<dbReference type="EMBL" id="CM037023">
    <property type="protein sequence ID" value="KAH7665577.1"/>
    <property type="molecule type" value="Genomic_DNA"/>
</dbReference>
<evidence type="ECO:0000313" key="1">
    <source>
        <dbReference type="EMBL" id="KAH7665577.1"/>
    </source>
</evidence>
<organism evidence="1 2">
    <name type="scientific">Dioscorea alata</name>
    <name type="common">Purple yam</name>
    <dbReference type="NCBI Taxonomy" id="55571"/>
    <lineage>
        <taxon>Eukaryota</taxon>
        <taxon>Viridiplantae</taxon>
        <taxon>Streptophyta</taxon>
        <taxon>Embryophyta</taxon>
        <taxon>Tracheophyta</taxon>
        <taxon>Spermatophyta</taxon>
        <taxon>Magnoliopsida</taxon>
        <taxon>Liliopsida</taxon>
        <taxon>Dioscoreales</taxon>
        <taxon>Dioscoreaceae</taxon>
        <taxon>Dioscorea</taxon>
    </lineage>
</organism>
<accession>A0ACB7UXH7</accession>
<name>A0ACB7UXH7_DIOAL</name>
<gene>
    <name evidence="1" type="ORF">IHE45_13G042800</name>
</gene>
<proteinExistence type="predicted"/>
<evidence type="ECO:0000313" key="2">
    <source>
        <dbReference type="Proteomes" id="UP000827976"/>
    </source>
</evidence>
<dbReference type="Proteomes" id="UP000827976">
    <property type="component" value="Chromosome 13"/>
</dbReference>
<reference evidence="2" key="1">
    <citation type="journal article" date="2022" name="Nat. Commun.">
        <title>Chromosome evolution and the genetic basis of agronomically important traits in greater yam.</title>
        <authorList>
            <person name="Bredeson J.V."/>
            <person name="Lyons J.B."/>
            <person name="Oniyinde I.O."/>
            <person name="Okereke N.R."/>
            <person name="Kolade O."/>
            <person name="Nnabue I."/>
            <person name="Nwadili C.O."/>
            <person name="Hribova E."/>
            <person name="Parker M."/>
            <person name="Nwogha J."/>
            <person name="Shu S."/>
            <person name="Carlson J."/>
            <person name="Kariba R."/>
            <person name="Muthemba S."/>
            <person name="Knop K."/>
            <person name="Barton G.J."/>
            <person name="Sherwood A.V."/>
            <person name="Lopez-Montes A."/>
            <person name="Asiedu R."/>
            <person name="Jamnadass R."/>
            <person name="Muchugi A."/>
            <person name="Goodstein D."/>
            <person name="Egesi C.N."/>
            <person name="Featherston J."/>
            <person name="Asfaw A."/>
            <person name="Simpson G.G."/>
            <person name="Dolezel J."/>
            <person name="Hendre P.S."/>
            <person name="Van Deynze A."/>
            <person name="Kumar P.L."/>
            <person name="Obidiegwu J.E."/>
            <person name="Bhattacharjee R."/>
            <person name="Rokhsar D.S."/>
        </authorList>
    </citation>
    <scope>NUCLEOTIDE SEQUENCE [LARGE SCALE GENOMIC DNA]</scope>
    <source>
        <strain evidence="2">cv. TDa95/00328</strain>
    </source>
</reference>
<sequence>MANTQQEHAHEAMEASSMSAVTTTEEEQEALFNTYPCSALLYYVQSPSTTSHANSSDCRHASDSISLSPFPADDAFIVVPPPGIHRNPDFTLSRYSSSRGSNNSFLHDKKITYDIGHIDVQKHGKDRSRNRNRFRVVHELEGVEEGGEDKRRSELWRFVALDPSASCCCVAFQICWRFLVSLGLALLVFFLATRPPSPTVTFQISRVKHFNLGEGLDMTGVVTKILTCNSSVDVEIDNKSKLFGLHVHTVTLHMAFGRLIFATSSQEGEELYVQSNNLLRKRLYVGVKDMPMYGAGKDMEDMLESGKGLPLIIKVSSRSSYHVVWNLIKSKYHHHAECLVVLNAAYDAHNHTQLFNSTCSTTTSHA</sequence>
<protein>
    <submittedName>
        <fullName evidence="1">Uncharacterized protein</fullName>
    </submittedName>
</protein>
<comment type="caution">
    <text evidence="1">The sequence shown here is derived from an EMBL/GenBank/DDBJ whole genome shotgun (WGS) entry which is preliminary data.</text>
</comment>